<dbReference type="InterPro" id="IPR013424">
    <property type="entry name" value="Ice-binding_C"/>
</dbReference>
<evidence type="ECO:0000259" key="1">
    <source>
        <dbReference type="Pfam" id="PF07589"/>
    </source>
</evidence>
<dbReference type="Pfam" id="PF07589">
    <property type="entry name" value="PEP-CTERM"/>
    <property type="match status" value="1"/>
</dbReference>
<evidence type="ECO:0000313" key="2">
    <source>
        <dbReference type="EMBL" id="KKN83002.1"/>
    </source>
</evidence>
<proteinExistence type="predicted"/>
<dbReference type="AlphaFoldDB" id="A0A0F9U6Q1"/>
<reference evidence="2" key="1">
    <citation type="journal article" date="2015" name="Nature">
        <title>Complex archaea that bridge the gap between prokaryotes and eukaryotes.</title>
        <authorList>
            <person name="Spang A."/>
            <person name="Saw J.H."/>
            <person name="Jorgensen S.L."/>
            <person name="Zaremba-Niedzwiedzka K."/>
            <person name="Martijn J."/>
            <person name="Lind A.E."/>
            <person name="van Eijk R."/>
            <person name="Schleper C."/>
            <person name="Guy L."/>
            <person name="Ettema T.J."/>
        </authorList>
    </citation>
    <scope>NUCLEOTIDE SEQUENCE</scope>
</reference>
<organism evidence="2">
    <name type="scientific">marine sediment metagenome</name>
    <dbReference type="NCBI Taxonomy" id="412755"/>
    <lineage>
        <taxon>unclassified sequences</taxon>
        <taxon>metagenomes</taxon>
        <taxon>ecological metagenomes</taxon>
    </lineage>
</organism>
<protein>
    <recommendedName>
        <fullName evidence="1">Ice-binding protein C-terminal domain-containing protein</fullName>
    </recommendedName>
</protein>
<sequence length="377" mass="39906">MFTRNKLFLVAMCLLAASAVAGAETTIFSGDIYDLVMSDPVAVGAGAGGEDLVAFTVTALNTTGVNANPGTPEETDTFYDPTVVDNDYFGYTGITGKLHQHYAPSLPSYSPKESDVYATAIDSYWMHPEGLVVAAPSETFGVWPSGEPTDAPDPLDEFAETSFGDRMGGLFGKCIGLADVTPEWMFAHLVSQPGEVISFNFFVTGTLGGEHIVASYTVGQGAGARAAAGTNSTGEFGGGDEGIGGFNFTFDQVTTEGIVTSDYTLGAMPGPVDFDLAGDAQLWEIAFTGEFDGQVALTFRYFHETLPSGMDENLLGIYHQLDSGEWELLPIIARDPAAYTITVLTDSFSPFALGQVPEPATLTLLGIGSLALLRRKR</sequence>
<accession>A0A0F9U6Q1</accession>
<feature type="domain" description="Ice-binding protein C-terminal" evidence="1">
    <location>
        <begin position="355"/>
        <end position="377"/>
    </location>
</feature>
<dbReference type="NCBIfam" id="TIGR02595">
    <property type="entry name" value="PEP_CTERM"/>
    <property type="match status" value="1"/>
</dbReference>
<gene>
    <name evidence="2" type="ORF">LCGC14_0304170</name>
</gene>
<comment type="caution">
    <text evidence="2">The sequence shown here is derived from an EMBL/GenBank/DDBJ whole genome shotgun (WGS) entry which is preliminary data.</text>
</comment>
<name>A0A0F9U6Q1_9ZZZZ</name>
<dbReference type="EMBL" id="LAZR01000192">
    <property type="protein sequence ID" value="KKN83002.1"/>
    <property type="molecule type" value="Genomic_DNA"/>
</dbReference>